<dbReference type="AlphaFoldDB" id="A0A9Q0KUQ4"/>
<keyword evidence="3" id="KW-1185">Reference proteome</keyword>
<proteinExistence type="predicted"/>
<dbReference type="EMBL" id="JAMYWD010000003">
    <property type="protein sequence ID" value="KAJ4976954.1"/>
    <property type="molecule type" value="Genomic_DNA"/>
</dbReference>
<evidence type="ECO:0000256" key="1">
    <source>
        <dbReference type="SAM" id="MobiDB-lite"/>
    </source>
</evidence>
<organism evidence="2 3">
    <name type="scientific">Protea cynaroides</name>
    <dbReference type="NCBI Taxonomy" id="273540"/>
    <lineage>
        <taxon>Eukaryota</taxon>
        <taxon>Viridiplantae</taxon>
        <taxon>Streptophyta</taxon>
        <taxon>Embryophyta</taxon>
        <taxon>Tracheophyta</taxon>
        <taxon>Spermatophyta</taxon>
        <taxon>Magnoliopsida</taxon>
        <taxon>Proteales</taxon>
        <taxon>Proteaceae</taxon>
        <taxon>Protea</taxon>
    </lineage>
</organism>
<name>A0A9Q0KUQ4_9MAGN</name>
<comment type="caution">
    <text evidence="2">The sequence shown here is derived from an EMBL/GenBank/DDBJ whole genome shotgun (WGS) entry which is preliminary data.</text>
</comment>
<evidence type="ECO:0000313" key="2">
    <source>
        <dbReference type="EMBL" id="KAJ4976954.1"/>
    </source>
</evidence>
<feature type="region of interest" description="Disordered" evidence="1">
    <location>
        <begin position="186"/>
        <end position="230"/>
    </location>
</feature>
<gene>
    <name evidence="2" type="ORF">NE237_002060</name>
</gene>
<evidence type="ECO:0000313" key="3">
    <source>
        <dbReference type="Proteomes" id="UP001141806"/>
    </source>
</evidence>
<dbReference type="OrthoDB" id="1671977at2759"/>
<protein>
    <submittedName>
        <fullName evidence="2">Uncharacterized protein</fullName>
    </submittedName>
</protein>
<dbReference type="PANTHER" id="PTHR38371">
    <property type="entry name" value="RHO GTPASE-ACTIVATING PROTEIN"/>
    <property type="match status" value="1"/>
</dbReference>
<feature type="region of interest" description="Disordered" evidence="1">
    <location>
        <begin position="364"/>
        <end position="412"/>
    </location>
</feature>
<accession>A0A9Q0KUQ4</accession>
<dbReference type="Proteomes" id="UP001141806">
    <property type="component" value="Unassembled WGS sequence"/>
</dbReference>
<reference evidence="2" key="1">
    <citation type="journal article" date="2023" name="Plant J.">
        <title>The genome of the king protea, Protea cynaroides.</title>
        <authorList>
            <person name="Chang J."/>
            <person name="Duong T.A."/>
            <person name="Schoeman C."/>
            <person name="Ma X."/>
            <person name="Roodt D."/>
            <person name="Barker N."/>
            <person name="Li Z."/>
            <person name="Van de Peer Y."/>
            <person name="Mizrachi E."/>
        </authorList>
    </citation>
    <scope>NUCLEOTIDE SEQUENCE</scope>
    <source>
        <tissue evidence="2">Young leaves</tissue>
    </source>
</reference>
<feature type="compositionally biased region" description="Polar residues" evidence="1">
    <location>
        <begin position="388"/>
        <end position="398"/>
    </location>
</feature>
<feature type="compositionally biased region" description="Basic and acidic residues" evidence="1">
    <location>
        <begin position="198"/>
        <end position="217"/>
    </location>
</feature>
<sequence>MEEFEAPSFSLGIDVDFDSESRVVPGEELVCKQAPESSSNVSFQVHADDDDFQYQTLNTVIHIEDSPPVLKRLKRGPATQLPAVGKPQSVQSSLDLDDDIEEFSSQEERRKGEAVGCSAIQNCSASNRSKSQLHCRRVLTAQSVSKNKVWKCTPSSNASTSANLEAADNKLMFPKLTHSPLRRFRLLDSDSDEPSASEDLRQDAGKNDATAKERYCNPDKYMTGNQPRRPNAFASSLQTEDLWKDFSPKKNPNIPTPALDVFCDEYFRSVKDKNAVQMQKGLSVSGSKGYRKSSISENVKHLENLPSPLPPAYQYFYHEDPRIQKLVRERLPNFFPLGDVNNRGHKQSDVAVIDYMSQFGQKVCPQPDRVGNKAPVGGSKNGKRKVKSSSTKEVSQPSGDWVNPKSSACMPKDAGKRRVHAEGHSAGHWYTGQNGKRVYVTKSGQELMGRVAYMHYKKASGKGFKRSMKKATAKKKIKRMSVFF</sequence>
<dbReference type="PANTHER" id="PTHR38371:SF1">
    <property type="entry name" value="RHO GTPASE-ACTIVATING PROTEIN"/>
    <property type="match status" value="1"/>
</dbReference>